<keyword evidence="12" id="KW-1185">Reference proteome</keyword>
<dbReference type="SUPFAM" id="SSF51735">
    <property type="entry name" value="NAD(P)-binding Rossmann-fold domains"/>
    <property type="match status" value="2"/>
</dbReference>
<dbReference type="Gene3D" id="3.40.50.150">
    <property type="entry name" value="Vaccinia Virus protein VP39"/>
    <property type="match status" value="1"/>
</dbReference>
<feature type="domain" description="PKS/mFAS DH" evidence="10">
    <location>
        <begin position="20"/>
        <end position="305"/>
    </location>
</feature>
<dbReference type="InterPro" id="IPR042104">
    <property type="entry name" value="PKS_dehydratase_sf"/>
</dbReference>
<dbReference type="Pfam" id="PF21149">
    <property type="entry name" value="FAS_pseudo-KR"/>
    <property type="match status" value="1"/>
</dbReference>
<evidence type="ECO:0000256" key="9">
    <source>
        <dbReference type="PROSITE-ProRule" id="PRU01363"/>
    </source>
</evidence>
<organism evidence="11 12">
    <name type="scientific">Amblyomma americanum</name>
    <name type="common">Lone star tick</name>
    <dbReference type="NCBI Taxonomy" id="6943"/>
    <lineage>
        <taxon>Eukaryota</taxon>
        <taxon>Metazoa</taxon>
        <taxon>Ecdysozoa</taxon>
        <taxon>Arthropoda</taxon>
        <taxon>Chelicerata</taxon>
        <taxon>Arachnida</taxon>
        <taxon>Acari</taxon>
        <taxon>Parasitiformes</taxon>
        <taxon>Ixodida</taxon>
        <taxon>Ixodoidea</taxon>
        <taxon>Ixodidae</taxon>
        <taxon>Amblyomminae</taxon>
        <taxon>Amblyomma</taxon>
    </lineage>
</organism>
<keyword evidence="5" id="KW-0560">Oxidoreductase</keyword>
<dbReference type="EMBL" id="JARKHS020025834">
    <property type="protein sequence ID" value="KAK8766989.1"/>
    <property type="molecule type" value="Genomic_DNA"/>
</dbReference>
<evidence type="ECO:0000256" key="4">
    <source>
        <dbReference type="ARBA" id="ARBA00022857"/>
    </source>
</evidence>
<accession>A0AAQ4DWZ9</accession>
<evidence type="ECO:0000256" key="2">
    <source>
        <dbReference type="ARBA" id="ARBA00022516"/>
    </source>
</evidence>
<dbReference type="GO" id="GO:0004312">
    <property type="term" value="F:fatty acid synthase activity"/>
    <property type="evidence" value="ECO:0007669"/>
    <property type="project" value="TreeGrafter"/>
</dbReference>
<evidence type="ECO:0000313" key="11">
    <source>
        <dbReference type="EMBL" id="KAK8766989.1"/>
    </source>
</evidence>
<gene>
    <name evidence="11" type="ORF">V5799_006228</name>
</gene>
<dbReference type="InterPro" id="IPR036291">
    <property type="entry name" value="NAD(P)-bd_dom_sf"/>
</dbReference>
<keyword evidence="7" id="KW-0275">Fatty acid biosynthesis</keyword>
<dbReference type="PROSITE" id="PS52019">
    <property type="entry name" value="PKS_MFAS_DH"/>
    <property type="match status" value="1"/>
</dbReference>
<keyword evidence="3" id="KW-0276">Fatty acid metabolism</keyword>
<feature type="region of interest" description="N-terminal hotdog fold" evidence="9">
    <location>
        <begin position="20"/>
        <end position="146"/>
    </location>
</feature>
<dbReference type="InterPro" id="IPR013968">
    <property type="entry name" value="PKS_KR"/>
</dbReference>
<dbReference type="Gene3D" id="3.40.50.720">
    <property type="entry name" value="NAD(P)-binding Rossmann-like Domain"/>
    <property type="match status" value="1"/>
</dbReference>
<dbReference type="AlphaFoldDB" id="A0AAQ4DWZ9"/>
<dbReference type="CDD" id="cd05195">
    <property type="entry name" value="enoyl_red"/>
    <property type="match status" value="1"/>
</dbReference>
<proteinExistence type="predicted"/>
<dbReference type="SUPFAM" id="SSF50129">
    <property type="entry name" value="GroES-like"/>
    <property type="match status" value="1"/>
</dbReference>
<evidence type="ECO:0000256" key="6">
    <source>
        <dbReference type="ARBA" id="ARBA00023098"/>
    </source>
</evidence>
<protein>
    <recommendedName>
        <fullName evidence="10">PKS/mFAS DH domain-containing protein</fullName>
    </recommendedName>
</protein>
<keyword evidence="8" id="KW-0511">Multifunctional enzyme</keyword>
<feature type="region of interest" description="C-terminal hotdog fold" evidence="9">
    <location>
        <begin position="162"/>
        <end position="305"/>
    </location>
</feature>
<name>A0AAQ4DWZ9_AMBAM</name>
<keyword evidence="2" id="KW-0444">Lipid biosynthesis</keyword>
<keyword evidence="6" id="KW-0443">Lipid metabolism</keyword>
<comment type="caution">
    <text evidence="11">The sequence shown here is derived from an EMBL/GenBank/DDBJ whole genome shotgun (WGS) entry which is preliminary data.</text>
</comment>
<evidence type="ECO:0000313" key="12">
    <source>
        <dbReference type="Proteomes" id="UP001321473"/>
    </source>
</evidence>
<dbReference type="InterPro" id="IPR020807">
    <property type="entry name" value="PKS_DH"/>
</dbReference>
<keyword evidence="1" id="KW-0596">Phosphopantetheine</keyword>
<reference evidence="11 12" key="1">
    <citation type="journal article" date="2023" name="Arcadia Sci">
        <title>De novo assembly of a long-read Amblyomma americanum tick genome.</title>
        <authorList>
            <person name="Chou S."/>
            <person name="Poskanzer K.E."/>
            <person name="Rollins M."/>
            <person name="Thuy-Boun P.S."/>
        </authorList>
    </citation>
    <scope>NUCLEOTIDE SEQUENCE [LARGE SCALE GENOMIC DNA]</scope>
    <source>
        <strain evidence="11">F_SG_1</strain>
        <tissue evidence="11">Salivary glands</tissue>
    </source>
</reference>
<dbReference type="Pfam" id="PF08659">
    <property type="entry name" value="KR"/>
    <property type="match status" value="1"/>
</dbReference>
<feature type="active site" description="Proton donor; for dehydratase activity" evidence="9">
    <location>
        <position position="211"/>
    </location>
</feature>
<evidence type="ECO:0000256" key="3">
    <source>
        <dbReference type="ARBA" id="ARBA00022832"/>
    </source>
</evidence>
<evidence type="ECO:0000256" key="7">
    <source>
        <dbReference type="ARBA" id="ARBA00023160"/>
    </source>
</evidence>
<dbReference type="Pfam" id="PF13602">
    <property type="entry name" value="ADH_zinc_N_2"/>
    <property type="match status" value="1"/>
</dbReference>
<evidence type="ECO:0000256" key="1">
    <source>
        <dbReference type="ARBA" id="ARBA00022450"/>
    </source>
</evidence>
<sequence length="1027" mass="114333">MEYHVNNLLSPVLFYEALLHVPKDAILVEIAPHCLLQLCDEVTEVNLESNQKDAYLAGHQLDGNVLFSMAGCMVLVWKALSKRCGKPYQKVPVVFEDVTHHRTIVLPKTGAVRIVVNVMPASGEFEVSEAGTLVASGRVRMAEEGEKLADKDPPSQSTEAVAYELDAGDIYKEFRLRGYEYSGSFQSILKADLQEPCGKVKWVDNWVTFIDSIIQFYLFLDLRRTFRMVVKIQSCRIDPKVHDKLACNTGDKGLPVIYDRSMDTCRAGGVIIQGIKADIEARRAPPQAPCLEEYRFVPYIDDEQAKKKREARLQEYIDVCSCMVRRILQACGEDMPHFSESIKDHSEVTKEVLDKHLQSRAEKNNLLRVLISIEEEINSCSSSLVQAAQKALSTHKKGLNEDILSTALLEEDPLRDLLEVVVENTSAKRLRILELATEESVLLLTPPVSRLLALVSGLLKIDYAVVHPCPHTLTQQQLPEGVRRLLWKPGFASMEELHDADLVISRIGPSDLNGLEALFAELSAHCKERAFVLLSQRTALAPAEIFLSKMCSAPFTDNAKDIVLYLLGAHGFRMVGHRTNNYSALFLLRKVTAVTETTKRDIIRIYDANFYWLEELKTKTLECENSPKDRRLWLIANSSGVSGIVGLMNCLRMEMGASQIRLLSTLHCKDDATASDHLLGLEFSGRDPEGRRVMGLVPAKAMATVVAADPGWLWNVPDDWSLEEASTVPVAYSTAYYALLVRGNMQPGETVLVHSGSEVAAQAAISIALSMECTVFTTVGVNLVLNFQSEEKLRESVRCLAKHGRFIQISECGRSSDYPTGTSTFLNSVTFHGISLQTLHDGDPLSMEEKSRVRELVREGIASGAVRPLDTCQYRWDQAEEAFRFMATGKHTRKIVLEIRKEESPRKKCLPSPVTFKVAARAHFYSHKCYVIVGGLGGMGLELADWMVGRGCRKLLLTSRSGVRSGYQRLCHRRWQYAGAEVTVSKSDASIEEGARKVIEEASAMGPVGGIFNLAMRSIHLIPNTST</sequence>
<dbReference type="Proteomes" id="UP001321473">
    <property type="component" value="Unassembled WGS sequence"/>
</dbReference>
<evidence type="ECO:0000256" key="8">
    <source>
        <dbReference type="ARBA" id="ARBA00023268"/>
    </source>
</evidence>
<dbReference type="InterPro" id="IPR050091">
    <property type="entry name" value="PKS_NRPS_Biosynth_Enz"/>
</dbReference>
<evidence type="ECO:0000256" key="5">
    <source>
        <dbReference type="ARBA" id="ARBA00023002"/>
    </source>
</evidence>
<dbReference type="PANTHER" id="PTHR43775">
    <property type="entry name" value="FATTY ACID SYNTHASE"/>
    <property type="match status" value="1"/>
</dbReference>
<dbReference type="Gene3D" id="3.10.129.110">
    <property type="entry name" value="Polyketide synthase dehydratase"/>
    <property type="match status" value="1"/>
</dbReference>
<dbReference type="InterPro" id="IPR029063">
    <property type="entry name" value="SAM-dependent_MTases_sf"/>
</dbReference>
<dbReference type="SMART" id="SM00826">
    <property type="entry name" value="PKS_DH"/>
    <property type="match status" value="1"/>
</dbReference>
<dbReference type="InterPro" id="IPR049552">
    <property type="entry name" value="PKS_DH_N"/>
</dbReference>
<dbReference type="InterPro" id="IPR011032">
    <property type="entry name" value="GroES-like_sf"/>
</dbReference>
<feature type="active site" description="Proton acceptor; for dehydratase activity" evidence="9">
    <location>
        <position position="59"/>
    </location>
</feature>
<dbReference type="PANTHER" id="PTHR43775:SF7">
    <property type="entry name" value="FATTY ACID SYNTHASE"/>
    <property type="match status" value="1"/>
</dbReference>
<dbReference type="InterPro" id="IPR049391">
    <property type="entry name" value="FAS_pseudo-KR"/>
</dbReference>
<keyword evidence="4" id="KW-0521">NADP</keyword>
<dbReference type="GO" id="GO:0006633">
    <property type="term" value="P:fatty acid biosynthetic process"/>
    <property type="evidence" value="ECO:0007669"/>
    <property type="project" value="UniProtKB-KW"/>
</dbReference>
<dbReference type="SMART" id="SM00829">
    <property type="entry name" value="PKS_ER"/>
    <property type="match status" value="1"/>
</dbReference>
<dbReference type="GO" id="GO:0016491">
    <property type="term" value="F:oxidoreductase activity"/>
    <property type="evidence" value="ECO:0007669"/>
    <property type="project" value="UniProtKB-KW"/>
</dbReference>
<dbReference type="InterPro" id="IPR049900">
    <property type="entry name" value="PKS_mFAS_DH"/>
</dbReference>
<dbReference type="Gene3D" id="3.90.180.10">
    <property type="entry name" value="Medium-chain alcohol dehydrogenases, catalytic domain"/>
    <property type="match status" value="2"/>
</dbReference>
<dbReference type="Pfam" id="PF21089">
    <property type="entry name" value="PKS_DH_N"/>
    <property type="match status" value="1"/>
</dbReference>
<dbReference type="InterPro" id="IPR020843">
    <property type="entry name" value="ER"/>
</dbReference>
<evidence type="ECO:0000259" key="10">
    <source>
        <dbReference type="PROSITE" id="PS52019"/>
    </source>
</evidence>